<name>A0AAW0KR01_QUESU</name>
<organism evidence="1 2">
    <name type="scientific">Quercus suber</name>
    <name type="common">Cork oak</name>
    <dbReference type="NCBI Taxonomy" id="58331"/>
    <lineage>
        <taxon>Eukaryota</taxon>
        <taxon>Viridiplantae</taxon>
        <taxon>Streptophyta</taxon>
        <taxon>Embryophyta</taxon>
        <taxon>Tracheophyta</taxon>
        <taxon>Spermatophyta</taxon>
        <taxon>Magnoliopsida</taxon>
        <taxon>eudicotyledons</taxon>
        <taxon>Gunneridae</taxon>
        <taxon>Pentapetalae</taxon>
        <taxon>rosids</taxon>
        <taxon>fabids</taxon>
        <taxon>Fagales</taxon>
        <taxon>Fagaceae</taxon>
        <taxon>Quercus</taxon>
    </lineage>
</organism>
<comment type="caution">
    <text evidence="1">The sequence shown here is derived from an EMBL/GenBank/DDBJ whole genome shotgun (WGS) entry which is preliminary data.</text>
</comment>
<sequence length="77" mass="7854">MVGKLGSDGIVVGNGSVGKGGNGVGLGKVGTTGTVGIEGVVVCKRLRAAKLRLMLDNTLKTTKKAKMKNLLDAMIEK</sequence>
<dbReference type="EMBL" id="PKMF04000237">
    <property type="protein sequence ID" value="KAK7841629.1"/>
    <property type="molecule type" value="Genomic_DNA"/>
</dbReference>
<accession>A0AAW0KR01</accession>
<dbReference type="Proteomes" id="UP000237347">
    <property type="component" value="Unassembled WGS sequence"/>
</dbReference>
<evidence type="ECO:0000313" key="1">
    <source>
        <dbReference type="EMBL" id="KAK7841629.1"/>
    </source>
</evidence>
<gene>
    <name evidence="1" type="ORF">CFP56_015106</name>
</gene>
<keyword evidence="2" id="KW-1185">Reference proteome</keyword>
<protein>
    <submittedName>
        <fullName evidence="1">Uncharacterized protein</fullName>
    </submittedName>
</protein>
<evidence type="ECO:0000313" key="2">
    <source>
        <dbReference type="Proteomes" id="UP000237347"/>
    </source>
</evidence>
<proteinExistence type="predicted"/>
<reference evidence="1 2" key="1">
    <citation type="journal article" date="2018" name="Sci. Data">
        <title>The draft genome sequence of cork oak.</title>
        <authorList>
            <person name="Ramos A.M."/>
            <person name="Usie A."/>
            <person name="Barbosa P."/>
            <person name="Barros P.M."/>
            <person name="Capote T."/>
            <person name="Chaves I."/>
            <person name="Simoes F."/>
            <person name="Abreu I."/>
            <person name="Carrasquinho I."/>
            <person name="Faro C."/>
            <person name="Guimaraes J.B."/>
            <person name="Mendonca D."/>
            <person name="Nobrega F."/>
            <person name="Rodrigues L."/>
            <person name="Saibo N.J.M."/>
            <person name="Varela M.C."/>
            <person name="Egas C."/>
            <person name="Matos J."/>
            <person name="Miguel C.M."/>
            <person name="Oliveira M.M."/>
            <person name="Ricardo C.P."/>
            <person name="Goncalves S."/>
        </authorList>
    </citation>
    <scope>NUCLEOTIDE SEQUENCE [LARGE SCALE GENOMIC DNA]</scope>
    <source>
        <strain evidence="2">cv. HL8</strain>
    </source>
</reference>
<dbReference type="AlphaFoldDB" id="A0AAW0KR01"/>